<sequence length="156" mass="18239">MKSKEYGLEIKTFGLTTKFEAFMYNTDVTVYDRQRFKINNGRLDENTLYVLKHHYENTTEIVDTLKVKLEDSAIDSLYILTYAYLSTIDMDNEVEDKGGVRENIQDGASFTVSLLYNKKKLEASQWGLKGVWRASDQADQLFKFINKKLPEKFMIY</sequence>
<keyword evidence="2" id="KW-1185">Reference proteome</keyword>
<name>A0A5B6TUB1_9BACT</name>
<comment type="caution">
    <text evidence="1">The sequence shown here is derived from an EMBL/GenBank/DDBJ whole genome shotgun (WGS) entry which is preliminary data.</text>
</comment>
<evidence type="ECO:0000313" key="1">
    <source>
        <dbReference type="EMBL" id="KAA3440138.1"/>
    </source>
</evidence>
<accession>A0A5B6TUB1</accession>
<dbReference type="AlphaFoldDB" id="A0A5B6TUB1"/>
<gene>
    <name evidence="1" type="ORF">FOA19_05585</name>
</gene>
<proteinExistence type="predicted"/>
<dbReference type="EMBL" id="VKKY01000001">
    <property type="protein sequence ID" value="KAA3440138.1"/>
    <property type="molecule type" value="Genomic_DNA"/>
</dbReference>
<dbReference type="Proteomes" id="UP000324133">
    <property type="component" value="Unassembled WGS sequence"/>
</dbReference>
<evidence type="ECO:0000313" key="2">
    <source>
        <dbReference type="Proteomes" id="UP000324133"/>
    </source>
</evidence>
<organism evidence="1 2">
    <name type="scientific">Rufibacter hautae</name>
    <dbReference type="NCBI Taxonomy" id="2595005"/>
    <lineage>
        <taxon>Bacteria</taxon>
        <taxon>Pseudomonadati</taxon>
        <taxon>Bacteroidota</taxon>
        <taxon>Cytophagia</taxon>
        <taxon>Cytophagales</taxon>
        <taxon>Hymenobacteraceae</taxon>
        <taxon>Rufibacter</taxon>
    </lineage>
</organism>
<protein>
    <submittedName>
        <fullName evidence="1">Uncharacterized protein</fullName>
    </submittedName>
</protein>
<dbReference type="RefSeq" id="WP_149089775.1">
    <property type="nucleotide sequence ID" value="NZ_VKKY01000001.1"/>
</dbReference>
<reference evidence="1 2" key="1">
    <citation type="submission" date="2019-07" db="EMBL/GenBank/DDBJ databases">
        <title>Rufibacter sp. nov., isolated from lake sediment.</title>
        <authorList>
            <person name="Qu J.-H."/>
        </authorList>
    </citation>
    <scope>NUCLEOTIDE SEQUENCE [LARGE SCALE GENOMIC DNA]</scope>
    <source>
        <strain evidence="1 2">NBS58-1</strain>
    </source>
</reference>